<reference evidence="3" key="1">
    <citation type="submission" date="2018-05" db="EMBL/GenBank/DDBJ databases">
        <authorList>
            <person name="Lanie J.A."/>
            <person name="Ng W.-L."/>
            <person name="Kazmierczak K.M."/>
            <person name="Andrzejewski T.M."/>
            <person name="Davidsen T.M."/>
            <person name="Wayne K.J."/>
            <person name="Tettelin H."/>
            <person name="Glass J.I."/>
            <person name="Rusch D."/>
            <person name="Podicherti R."/>
            <person name="Tsui H.-C.T."/>
            <person name="Winkler M.E."/>
        </authorList>
    </citation>
    <scope>NUCLEOTIDE SEQUENCE</scope>
</reference>
<feature type="non-terminal residue" evidence="3">
    <location>
        <position position="1"/>
    </location>
</feature>
<feature type="compositionally biased region" description="Polar residues" evidence="2">
    <location>
        <begin position="259"/>
        <end position="268"/>
    </location>
</feature>
<dbReference type="PANTHER" id="PTHR39555">
    <property type="entry name" value="FIMBRIAL ASSEMBLY PROTEIN PILO-LIKE PROTEIN-RELATED"/>
    <property type="match status" value="1"/>
</dbReference>
<name>A0A381YA23_9ZZZZ</name>
<keyword evidence="1" id="KW-0175">Coiled coil</keyword>
<dbReference type="AlphaFoldDB" id="A0A381YA23"/>
<accession>A0A381YA23</accession>
<evidence type="ECO:0008006" key="4">
    <source>
        <dbReference type="Google" id="ProtNLM"/>
    </source>
</evidence>
<dbReference type="InterPro" id="IPR014717">
    <property type="entry name" value="Transl_elong_EF1B/ribsomal_bS6"/>
</dbReference>
<proteinExistence type="predicted"/>
<sequence>VAISSGIFLLVIIWYFGFHQSLAAAYSDIKQSQKSLASKRNKYKRMESEIINIQDEWYSLNEEFEIVIRRIPDKSSIDNVSNVLYSMIKNHGLSIISYSPSNIAIDKKTIIMPESEDEIIIEKIPIDIEISGSFLNFGKLLENMTESQYRLTASNIDIAQKGNSPKQVIKFISYAYFQTAVKKEYIAETVKPKTKIKNPKPKEPELTSTKIKDRPEDAPENIPDWMFEPATEPIVESETIRKTDTQTQKNGKKKDLVQKPNTRANNPKTTKKRVWTGIGKNPYDIIEVNTKELSPELVGKITERILIQLNHNSYILDDLKFMIDDFNSNYIEVIQLLLDRNTIAYNDNKELYIVNIE</sequence>
<feature type="region of interest" description="Disordered" evidence="2">
    <location>
        <begin position="237"/>
        <end position="269"/>
    </location>
</feature>
<evidence type="ECO:0000313" key="3">
    <source>
        <dbReference type="EMBL" id="SVA73939.1"/>
    </source>
</evidence>
<evidence type="ECO:0000256" key="1">
    <source>
        <dbReference type="SAM" id="Coils"/>
    </source>
</evidence>
<protein>
    <recommendedName>
        <fullName evidence="4">Pilus assembly protein PilO</fullName>
    </recommendedName>
</protein>
<dbReference type="GO" id="GO:0043683">
    <property type="term" value="P:type IV pilus assembly"/>
    <property type="evidence" value="ECO:0007669"/>
    <property type="project" value="InterPro"/>
</dbReference>
<dbReference type="Pfam" id="PF04350">
    <property type="entry name" value="PilO"/>
    <property type="match status" value="1"/>
</dbReference>
<feature type="region of interest" description="Disordered" evidence="2">
    <location>
        <begin position="195"/>
        <end position="224"/>
    </location>
</feature>
<feature type="coiled-coil region" evidence="1">
    <location>
        <begin position="29"/>
        <end position="56"/>
    </location>
</feature>
<gene>
    <name evidence="3" type="ORF">METZ01_LOCUS126793</name>
</gene>
<organism evidence="3">
    <name type="scientific">marine metagenome</name>
    <dbReference type="NCBI Taxonomy" id="408172"/>
    <lineage>
        <taxon>unclassified sequences</taxon>
        <taxon>metagenomes</taxon>
        <taxon>ecological metagenomes</taxon>
    </lineage>
</organism>
<dbReference type="InterPro" id="IPR007445">
    <property type="entry name" value="PilO"/>
</dbReference>
<dbReference type="Gene3D" id="3.30.70.60">
    <property type="match status" value="1"/>
</dbReference>
<dbReference type="EMBL" id="UINC01017748">
    <property type="protein sequence ID" value="SVA73939.1"/>
    <property type="molecule type" value="Genomic_DNA"/>
</dbReference>
<dbReference type="PANTHER" id="PTHR39555:SF1">
    <property type="entry name" value="TYPE IV PILUS INNER MEMBRANE COMPONENT PILO"/>
    <property type="match status" value="1"/>
</dbReference>
<feature type="compositionally biased region" description="Basic and acidic residues" evidence="2">
    <location>
        <begin position="200"/>
        <end position="217"/>
    </location>
</feature>
<evidence type="ECO:0000256" key="2">
    <source>
        <dbReference type="SAM" id="MobiDB-lite"/>
    </source>
</evidence>
<dbReference type="GO" id="GO:0043107">
    <property type="term" value="P:type IV pilus-dependent motility"/>
    <property type="evidence" value="ECO:0007669"/>
    <property type="project" value="InterPro"/>
</dbReference>